<evidence type="ECO:0000313" key="1">
    <source>
        <dbReference type="EMBL" id="VFU52951.1"/>
    </source>
</evidence>
<reference evidence="1" key="1">
    <citation type="submission" date="2019-03" db="EMBL/GenBank/DDBJ databases">
        <authorList>
            <person name="Mank J."/>
            <person name="Almeida P."/>
        </authorList>
    </citation>
    <scope>NUCLEOTIDE SEQUENCE</scope>
    <source>
        <strain evidence="1">78183</strain>
    </source>
</reference>
<gene>
    <name evidence="1" type="ORF">SVIM_LOCUS366440</name>
</gene>
<dbReference type="GO" id="GO:0035267">
    <property type="term" value="C:NuA4 histone acetyltransferase complex"/>
    <property type="evidence" value="ECO:0007669"/>
    <property type="project" value="InterPro"/>
</dbReference>
<dbReference type="PANTHER" id="PTHR46774:SF3">
    <property type="entry name" value="CHROMATIN MODIFICATION-RELATED PROTEIN EAF1 A-RELATED"/>
    <property type="match status" value="1"/>
</dbReference>
<organism evidence="1">
    <name type="scientific">Salix viminalis</name>
    <name type="common">Common osier</name>
    <name type="synonym">Basket willow</name>
    <dbReference type="NCBI Taxonomy" id="40686"/>
    <lineage>
        <taxon>Eukaryota</taxon>
        <taxon>Viridiplantae</taxon>
        <taxon>Streptophyta</taxon>
        <taxon>Embryophyta</taxon>
        <taxon>Tracheophyta</taxon>
        <taxon>Spermatophyta</taxon>
        <taxon>Magnoliopsida</taxon>
        <taxon>eudicotyledons</taxon>
        <taxon>Gunneridae</taxon>
        <taxon>Pentapetalae</taxon>
        <taxon>rosids</taxon>
        <taxon>fabids</taxon>
        <taxon>Malpighiales</taxon>
        <taxon>Salicaceae</taxon>
        <taxon>Saliceae</taxon>
        <taxon>Salix</taxon>
    </lineage>
</organism>
<dbReference type="InterPro" id="IPR044798">
    <property type="entry name" value="EAF1A/B"/>
</dbReference>
<protein>
    <recommendedName>
        <fullName evidence="2">Myb-like domain-containing protein</fullName>
    </recommendedName>
</protein>
<name>A0A6N2MH50_SALVM</name>
<proteinExistence type="predicted"/>
<dbReference type="AlphaFoldDB" id="A0A6N2MH50"/>
<dbReference type="PANTHER" id="PTHR46774">
    <property type="entry name" value="CHROMATIN MODIFICATION-RELATED PROTEIN EAF1 A-RELATED"/>
    <property type="match status" value="1"/>
</dbReference>
<dbReference type="EMBL" id="CAADRP010001810">
    <property type="protein sequence ID" value="VFU52951.1"/>
    <property type="molecule type" value="Genomic_DNA"/>
</dbReference>
<evidence type="ECO:0008006" key="2">
    <source>
        <dbReference type="Google" id="ProtNLM"/>
    </source>
</evidence>
<sequence>MKEYDLALQQKQPLNSNRVLGLDSILNIVIRKWSEEKHIETITIYAFFFTQHTAKKPKIMKQLQDNAFDSMVQMTGSIPSPALSQMSNMSNTKRFIKLIGGRERGRKNKSMKMSAGQPGFGSPWSLFEDQALVALVHDMGPNWELISDAINSTGQFKFSLFRW</sequence>
<accession>A0A6N2MH50</accession>